<sequence>MVTHFCPNRLLKGPSGAPPFTKSTKFNDLPDGLKKTFEDIDTFIQGRVQISNDLKQRKLGEEATKGQDDVRAELVNAITTLHSDVMHMRDLKAKVNQTVQDTIVATHIVDGFRNPQQHGAYLKSHANFPLEFFMRVTEQMAERLRWYKTTIEQIERKLSSAAVQSQQTPQGMSLSVFLMSVVLKSRARLAISTTLGAQHATFVALASKTAALNAELQKIKMLYTQLWRQKTGSMRDPFNELDRGSTAEFGLESIRA</sequence>
<dbReference type="Gene3D" id="6.10.140.1350">
    <property type="match status" value="1"/>
</dbReference>
<dbReference type="GO" id="GO:0051028">
    <property type="term" value="P:mRNA transport"/>
    <property type="evidence" value="ECO:0007669"/>
    <property type="project" value="UniProtKB-KW"/>
</dbReference>
<dbReference type="PANTHER" id="PTHR13437">
    <property type="entry name" value="NUCLEOPORIN P58/P45 NUCLEOPORIN-LIKE PROTEIN 1"/>
    <property type="match status" value="1"/>
</dbReference>
<keyword evidence="5" id="KW-0811">Translocation</keyword>
<keyword evidence="2" id="KW-0813">Transport</keyword>
<dbReference type="STRING" id="34475.A0A4Y9XT36"/>
<dbReference type="GO" id="GO:0008139">
    <property type="term" value="F:nuclear localization sequence binding"/>
    <property type="evidence" value="ECO:0007669"/>
    <property type="project" value="InterPro"/>
</dbReference>
<keyword evidence="6" id="KW-0906">Nuclear pore complex</keyword>
<organism evidence="8 9">
    <name type="scientific">Rhodofomes roseus</name>
    <dbReference type="NCBI Taxonomy" id="34475"/>
    <lineage>
        <taxon>Eukaryota</taxon>
        <taxon>Fungi</taxon>
        <taxon>Dikarya</taxon>
        <taxon>Basidiomycota</taxon>
        <taxon>Agaricomycotina</taxon>
        <taxon>Agaricomycetes</taxon>
        <taxon>Polyporales</taxon>
        <taxon>Rhodofomes</taxon>
    </lineage>
</organism>
<dbReference type="GO" id="GO:0015031">
    <property type="term" value="P:protein transport"/>
    <property type="evidence" value="ECO:0007669"/>
    <property type="project" value="UniProtKB-KW"/>
</dbReference>
<dbReference type="AlphaFoldDB" id="A0A4Y9XT36"/>
<evidence type="ECO:0000256" key="6">
    <source>
        <dbReference type="ARBA" id="ARBA00023132"/>
    </source>
</evidence>
<comment type="caution">
    <text evidence="8">The sequence shown here is derived from an EMBL/GenBank/DDBJ whole genome shotgun (WGS) entry which is preliminary data.</text>
</comment>
<dbReference type="PANTHER" id="PTHR13437:SF2">
    <property type="entry name" value="NUCLEOPORIN P58_P45"/>
    <property type="match status" value="1"/>
</dbReference>
<keyword evidence="4" id="KW-0653">Protein transport</keyword>
<dbReference type="GO" id="GO:0005643">
    <property type="term" value="C:nuclear pore"/>
    <property type="evidence" value="ECO:0007669"/>
    <property type="project" value="UniProtKB-SubCell"/>
</dbReference>
<evidence type="ECO:0000256" key="4">
    <source>
        <dbReference type="ARBA" id="ARBA00022927"/>
    </source>
</evidence>
<evidence type="ECO:0000313" key="9">
    <source>
        <dbReference type="Proteomes" id="UP000298390"/>
    </source>
</evidence>
<protein>
    <submittedName>
        <fullName evidence="8">Uncharacterized protein</fullName>
    </submittedName>
</protein>
<dbReference type="EMBL" id="SEKV01000955">
    <property type="protein sequence ID" value="TFY52563.1"/>
    <property type="molecule type" value="Genomic_DNA"/>
</dbReference>
<gene>
    <name evidence="8" type="ORF">EVJ58_g9947</name>
</gene>
<evidence type="ECO:0000256" key="3">
    <source>
        <dbReference type="ARBA" id="ARBA00022816"/>
    </source>
</evidence>
<evidence type="ECO:0000256" key="5">
    <source>
        <dbReference type="ARBA" id="ARBA00023010"/>
    </source>
</evidence>
<accession>A0A4Y9XT36</accession>
<evidence type="ECO:0000256" key="1">
    <source>
        <dbReference type="ARBA" id="ARBA00004567"/>
    </source>
</evidence>
<proteinExistence type="predicted"/>
<dbReference type="Proteomes" id="UP000298390">
    <property type="component" value="Unassembled WGS sequence"/>
</dbReference>
<dbReference type="InterPro" id="IPR024882">
    <property type="entry name" value="NUP58/p45/49"/>
</dbReference>
<evidence type="ECO:0000256" key="7">
    <source>
        <dbReference type="ARBA" id="ARBA00023242"/>
    </source>
</evidence>
<comment type="subcellular location">
    <subcellularLocation>
        <location evidence="1">Nucleus</location>
        <location evidence="1">Nuclear pore complex</location>
    </subcellularLocation>
</comment>
<reference evidence="8 9" key="1">
    <citation type="submission" date="2019-01" db="EMBL/GenBank/DDBJ databases">
        <title>Genome sequencing of the rare red list fungi Fomitopsis rosea.</title>
        <authorList>
            <person name="Buettner E."/>
            <person name="Kellner H."/>
        </authorList>
    </citation>
    <scope>NUCLEOTIDE SEQUENCE [LARGE SCALE GENOMIC DNA]</scope>
    <source>
        <strain evidence="8 9">DSM 105464</strain>
    </source>
</reference>
<evidence type="ECO:0000256" key="2">
    <source>
        <dbReference type="ARBA" id="ARBA00022448"/>
    </source>
</evidence>
<name>A0A4Y9XT36_9APHY</name>
<evidence type="ECO:0000313" key="8">
    <source>
        <dbReference type="EMBL" id="TFY52563.1"/>
    </source>
</evidence>
<keyword evidence="3" id="KW-0509">mRNA transport</keyword>
<keyword evidence="7" id="KW-0539">Nucleus</keyword>
<dbReference type="GO" id="GO:0017056">
    <property type="term" value="F:structural constituent of nuclear pore"/>
    <property type="evidence" value="ECO:0007669"/>
    <property type="project" value="InterPro"/>
</dbReference>